<feature type="compositionally biased region" description="Basic and acidic residues" evidence="2">
    <location>
        <begin position="57"/>
        <end position="66"/>
    </location>
</feature>
<feature type="coiled-coil region" evidence="1">
    <location>
        <begin position="133"/>
        <end position="160"/>
    </location>
</feature>
<evidence type="ECO:0000256" key="2">
    <source>
        <dbReference type="SAM" id="MobiDB-lite"/>
    </source>
</evidence>
<feature type="region of interest" description="Disordered" evidence="2">
    <location>
        <begin position="56"/>
        <end position="103"/>
    </location>
</feature>
<feature type="compositionally biased region" description="Basic residues" evidence="2">
    <location>
        <begin position="67"/>
        <end position="81"/>
    </location>
</feature>
<sequence>MAAPNIMSQSTDVLMQKKLNELAVYLERELDSKPKLECKHESAKICALNQRFSIDSSDGKPPEGKSLHHSPANRKTKHQTKKSVSSNESTPRSSIPVTFAQEEDVNSRLSRTANCCIGADFSNTGDAACHAGFLDMEEEINVLKVRNSELLERCRVLENDLCRTTDERDKLSGKMKRMFDAVAKVHEDVTAEKTRRVHLRVL</sequence>
<evidence type="ECO:0000256" key="1">
    <source>
        <dbReference type="SAM" id="Coils"/>
    </source>
</evidence>
<protein>
    <submittedName>
        <fullName evidence="3 5">Uncharacterized protein</fullName>
    </submittedName>
</protein>
<name>A0A0R3WIF9_HYDTA</name>
<reference evidence="3 4" key="2">
    <citation type="submission" date="2018-11" db="EMBL/GenBank/DDBJ databases">
        <authorList>
            <consortium name="Pathogen Informatics"/>
        </authorList>
    </citation>
    <scope>NUCLEOTIDE SEQUENCE [LARGE SCALE GENOMIC DNA]</scope>
</reference>
<dbReference type="Proteomes" id="UP000274429">
    <property type="component" value="Unassembled WGS sequence"/>
</dbReference>
<dbReference type="WBParaSite" id="TTAC_0000038201-mRNA-1">
    <property type="protein sequence ID" value="TTAC_0000038201-mRNA-1"/>
    <property type="gene ID" value="TTAC_0000038201"/>
</dbReference>
<evidence type="ECO:0000313" key="4">
    <source>
        <dbReference type="Proteomes" id="UP000274429"/>
    </source>
</evidence>
<accession>A0A0R3WIF9</accession>
<keyword evidence="1" id="KW-0175">Coiled coil</keyword>
<reference evidence="5" key="1">
    <citation type="submission" date="2017-02" db="UniProtKB">
        <authorList>
            <consortium name="WormBaseParasite"/>
        </authorList>
    </citation>
    <scope>IDENTIFICATION</scope>
</reference>
<dbReference type="EMBL" id="UYWX01000032">
    <property type="protein sequence ID" value="VDM16339.1"/>
    <property type="molecule type" value="Genomic_DNA"/>
</dbReference>
<organism evidence="5">
    <name type="scientific">Hydatigena taeniaeformis</name>
    <name type="common">Feline tapeworm</name>
    <name type="synonym">Taenia taeniaeformis</name>
    <dbReference type="NCBI Taxonomy" id="6205"/>
    <lineage>
        <taxon>Eukaryota</taxon>
        <taxon>Metazoa</taxon>
        <taxon>Spiralia</taxon>
        <taxon>Lophotrochozoa</taxon>
        <taxon>Platyhelminthes</taxon>
        <taxon>Cestoda</taxon>
        <taxon>Eucestoda</taxon>
        <taxon>Cyclophyllidea</taxon>
        <taxon>Taeniidae</taxon>
        <taxon>Hydatigera</taxon>
    </lineage>
</organism>
<evidence type="ECO:0000313" key="5">
    <source>
        <dbReference type="WBParaSite" id="TTAC_0000038201-mRNA-1"/>
    </source>
</evidence>
<dbReference type="AlphaFoldDB" id="A0A0R3WIF9"/>
<keyword evidence="4" id="KW-1185">Reference proteome</keyword>
<feature type="compositionally biased region" description="Polar residues" evidence="2">
    <location>
        <begin position="82"/>
        <end position="96"/>
    </location>
</feature>
<gene>
    <name evidence="3" type="ORF">TTAC_LOCUS383</name>
</gene>
<evidence type="ECO:0000313" key="3">
    <source>
        <dbReference type="EMBL" id="VDM16339.1"/>
    </source>
</evidence>
<proteinExistence type="predicted"/>